<keyword evidence="1" id="KW-0472">Membrane</keyword>
<sequence>MRAKILIHIVLVVLPAFLLQSCFWGGKKILNERVTMRYKDKIPYGSWYAYEHIGYLFPDARVELRKNSPGPENRFFAADFEEEDPEDSVGAGSILYVIISPKIFTSEGELNELKKFVSKGNHLFLSAISIDTALLEAFGLKTEFSPAEQPFKGMAVKLVGSSGKDTLSYSYPGFSARQFVNAMDSSNTRVLGYSWNNKPNFVQVAYGNNGTVSLHSNPYVFSNFFLLHQQNKSFFDQAFSKLSQDIEVVIWDDYFRNAGENTHFSTLGVIMASPSLRWALLLALLIFGFILFSEMKRRQRVIPVKEPLANSSVDFVTTVGRLYYQRKDNHDLALKMLGHFKEFVRHRYNLHTVSTDPDYIRLLAQKSGFPETRVKDLLITLAQLEANGNPDDESLLELNRQLEKFYKNKS</sequence>
<evidence type="ECO:0000313" key="3">
    <source>
        <dbReference type="EMBL" id="MBC6492275.1"/>
    </source>
</evidence>
<feature type="transmembrane region" description="Helical" evidence="1">
    <location>
        <begin position="275"/>
        <end position="292"/>
    </location>
</feature>
<keyword evidence="4" id="KW-1185">Reference proteome</keyword>
<dbReference type="Proteomes" id="UP000765802">
    <property type="component" value="Unassembled WGS sequence"/>
</dbReference>
<evidence type="ECO:0000256" key="1">
    <source>
        <dbReference type="SAM" id="Phobius"/>
    </source>
</evidence>
<dbReference type="RefSeq" id="WP_187257584.1">
    <property type="nucleotide sequence ID" value="NZ_JBHULF010000006.1"/>
</dbReference>
<protein>
    <recommendedName>
        <fullName evidence="2">DUF4350 domain-containing protein</fullName>
    </recommendedName>
</protein>
<dbReference type="PROSITE" id="PS51257">
    <property type="entry name" value="PROKAR_LIPOPROTEIN"/>
    <property type="match status" value="1"/>
</dbReference>
<gene>
    <name evidence="3" type="ORF">BC349_14530</name>
</gene>
<dbReference type="Pfam" id="PF14258">
    <property type="entry name" value="DUF4350"/>
    <property type="match status" value="1"/>
</dbReference>
<accession>A0ABR7MB64</accession>
<reference evidence="3 4" key="1">
    <citation type="submission" date="2016-07" db="EMBL/GenBank/DDBJ databases">
        <title>Genome analysis of Flavihumibacter stibioxidans YS-17.</title>
        <authorList>
            <person name="Shi K."/>
            <person name="Han Y."/>
            <person name="Wang G."/>
        </authorList>
    </citation>
    <scope>NUCLEOTIDE SEQUENCE [LARGE SCALE GENOMIC DNA]</scope>
    <source>
        <strain evidence="3 4">YS-17</strain>
    </source>
</reference>
<proteinExistence type="predicted"/>
<keyword evidence="1" id="KW-1133">Transmembrane helix</keyword>
<comment type="caution">
    <text evidence="3">The sequence shown here is derived from an EMBL/GenBank/DDBJ whole genome shotgun (WGS) entry which is preliminary data.</text>
</comment>
<organism evidence="3 4">
    <name type="scientific">Flavihumibacter stibioxidans</name>
    <dbReference type="NCBI Taxonomy" id="1834163"/>
    <lineage>
        <taxon>Bacteria</taxon>
        <taxon>Pseudomonadati</taxon>
        <taxon>Bacteroidota</taxon>
        <taxon>Chitinophagia</taxon>
        <taxon>Chitinophagales</taxon>
        <taxon>Chitinophagaceae</taxon>
        <taxon>Flavihumibacter</taxon>
    </lineage>
</organism>
<name>A0ABR7MB64_9BACT</name>
<feature type="domain" description="DUF4350" evidence="2">
    <location>
        <begin position="86"/>
        <end position="234"/>
    </location>
</feature>
<dbReference type="InterPro" id="IPR025646">
    <property type="entry name" value="DUF4350"/>
</dbReference>
<evidence type="ECO:0000313" key="4">
    <source>
        <dbReference type="Proteomes" id="UP000765802"/>
    </source>
</evidence>
<evidence type="ECO:0000259" key="2">
    <source>
        <dbReference type="Pfam" id="PF14258"/>
    </source>
</evidence>
<keyword evidence="1" id="KW-0812">Transmembrane</keyword>
<dbReference type="EMBL" id="MBUA01000027">
    <property type="protein sequence ID" value="MBC6492275.1"/>
    <property type="molecule type" value="Genomic_DNA"/>
</dbReference>